<dbReference type="GO" id="GO:0010436">
    <property type="term" value="F:carotenoid dioxygenase activity"/>
    <property type="evidence" value="ECO:0000318"/>
    <property type="project" value="GO_Central"/>
</dbReference>
<evidence type="ECO:0000256" key="5">
    <source>
        <dbReference type="PIRSR" id="PIRSR604294-1"/>
    </source>
</evidence>
<reference evidence="6 7" key="2">
    <citation type="journal article" date="2017" name="Genome Biol.">
        <title>New reference genome sequences of hot pepper reveal the massive evolution of plant disease-resistance genes by retroduplication.</title>
        <authorList>
            <person name="Kim S."/>
            <person name="Park J."/>
            <person name="Yeom S.I."/>
            <person name="Kim Y.M."/>
            <person name="Seo E."/>
            <person name="Kim K.T."/>
            <person name="Kim M.S."/>
            <person name="Lee J.M."/>
            <person name="Cheong K."/>
            <person name="Shin H.S."/>
            <person name="Kim S.B."/>
            <person name="Han K."/>
            <person name="Lee J."/>
            <person name="Park M."/>
            <person name="Lee H.A."/>
            <person name="Lee H.Y."/>
            <person name="Lee Y."/>
            <person name="Oh S."/>
            <person name="Lee J.H."/>
            <person name="Choi E."/>
            <person name="Choi E."/>
            <person name="Lee S.E."/>
            <person name="Jeon J."/>
            <person name="Kim H."/>
            <person name="Choi G."/>
            <person name="Song H."/>
            <person name="Lee J."/>
            <person name="Lee S.C."/>
            <person name="Kwon J.K."/>
            <person name="Lee H.Y."/>
            <person name="Koo N."/>
            <person name="Hong Y."/>
            <person name="Kim R.W."/>
            <person name="Kang W.H."/>
            <person name="Huh J.H."/>
            <person name="Kang B.C."/>
            <person name="Yang T.J."/>
            <person name="Lee Y.H."/>
            <person name="Bennetzen J.L."/>
            <person name="Choi D."/>
        </authorList>
    </citation>
    <scope>NUCLEOTIDE SEQUENCE [LARGE SCALE GENOMIC DNA]</scope>
    <source>
        <strain evidence="7">cv. CM334</strain>
    </source>
</reference>
<feature type="binding site" evidence="5">
    <location>
        <position position="237"/>
    </location>
    <ligand>
        <name>Fe cation</name>
        <dbReference type="ChEBI" id="CHEBI:24875"/>
        <note>catalytic</note>
    </ligand>
</feature>
<keyword evidence="7" id="KW-1185">Reference proteome</keyword>
<evidence type="ECO:0000256" key="3">
    <source>
        <dbReference type="ARBA" id="ARBA00022964"/>
    </source>
</evidence>
<dbReference type="Pfam" id="PF03055">
    <property type="entry name" value="RPE65"/>
    <property type="match status" value="1"/>
</dbReference>
<evidence type="ECO:0000256" key="2">
    <source>
        <dbReference type="ARBA" id="ARBA00022723"/>
    </source>
</evidence>
<evidence type="ECO:0000313" key="7">
    <source>
        <dbReference type="Proteomes" id="UP000222542"/>
    </source>
</evidence>
<dbReference type="GO" id="GO:0046872">
    <property type="term" value="F:metal ion binding"/>
    <property type="evidence" value="ECO:0007669"/>
    <property type="project" value="UniProtKB-KW"/>
</dbReference>
<keyword evidence="3 6" id="KW-0223">Dioxygenase</keyword>
<evidence type="ECO:0000313" key="6">
    <source>
        <dbReference type="EMBL" id="PHT95766.1"/>
    </source>
</evidence>
<comment type="cofactor">
    <cofactor evidence="5">
        <name>Fe(2+)</name>
        <dbReference type="ChEBI" id="CHEBI:29033"/>
    </cofactor>
    <text evidence="5">Binds 1 Fe(2+) ion per subunit.</text>
</comment>
<feature type="binding site" evidence="5">
    <location>
        <position position="172"/>
    </location>
    <ligand>
        <name>Fe cation</name>
        <dbReference type="ChEBI" id="CHEBI:24875"/>
        <note>catalytic</note>
    </ligand>
</feature>
<dbReference type="AlphaFoldDB" id="A0A2G3ANF7"/>
<dbReference type="EMBL" id="AYRZ02000001">
    <property type="protein sequence ID" value="PHT95766.1"/>
    <property type="molecule type" value="Genomic_DNA"/>
</dbReference>
<dbReference type="PANTHER" id="PTHR10543:SF116">
    <property type="entry name" value="CAROTENOID CLEAVAGE DIOXYGENASE 4"/>
    <property type="match status" value="1"/>
</dbReference>
<dbReference type="PANTHER" id="PTHR10543">
    <property type="entry name" value="BETA-CAROTENE DIOXYGENASE"/>
    <property type="match status" value="1"/>
</dbReference>
<dbReference type="GO" id="GO:0009570">
    <property type="term" value="C:chloroplast stroma"/>
    <property type="evidence" value="ECO:0000318"/>
    <property type="project" value="GO_Central"/>
</dbReference>
<keyword evidence="3 6" id="KW-0560">Oxidoreductase</keyword>
<sequence length="429" mass="48031">MLHSTKISQGKAIFCSRYVKTYKYLVEKEAGFSIIPNLFSDFNSFIALVCRGAVSVTRRKIGQFDPSNGIGLANTSLALFGGNLFALCESDLPYAIKLAPNGDIITIGRHNFEGNLPINMTAHPKIDPDTGEAFAFRYCPIPPFLTYFRIHPNGTKSRDIPIFSMTRPSFIHDFAITKNYIIFPDTQLETNPFGLITSGAPVGYNSRKVPRLGVLPRYATDESKMKWFEVPGFNMIHAINAWEVDDGDTIVVIAPNTMSIEHFLERLDLIRPRIEKVKVDLKKGMVSRYTMSSWNLELASINQACVGKKNKYIYAPIGNPLPKAKGVVKLDVSISEIDQRDCIVATRIFGPNSNEDNGYVVCYMHNESTRESSFIVMDAKSHDLEIVAAVKLPRRVPYGFHGRFVKESDLNTLWKVDGSGLLELGFNLK</sequence>
<organism evidence="6 7">
    <name type="scientific">Capsicum annuum</name>
    <name type="common">Capsicum pepper</name>
    <dbReference type="NCBI Taxonomy" id="4072"/>
    <lineage>
        <taxon>Eukaryota</taxon>
        <taxon>Viridiplantae</taxon>
        <taxon>Streptophyta</taxon>
        <taxon>Embryophyta</taxon>
        <taxon>Tracheophyta</taxon>
        <taxon>Spermatophyta</taxon>
        <taxon>Magnoliopsida</taxon>
        <taxon>eudicotyledons</taxon>
        <taxon>Gunneridae</taxon>
        <taxon>Pentapetalae</taxon>
        <taxon>asterids</taxon>
        <taxon>lamiids</taxon>
        <taxon>Solanales</taxon>
        <taxon>Solanaceae</taxon>
        <taxon>Solanoideae</taxon>
        <taxon>Capsiceae</taxon>
        <taxon>Capsicum</taxon>
    </lineage>
</organism>
<dbReference type="OMA" id="RINLCTG"/>
<dbReference type="InterPro" id="IPR004294">
    <property type="entry name" value="Carotenoid_Oase"/>
</dbReference>
<accession>A0A2G3ANF7</accession>
<dbReference type="GO" id="GO:0016121">
    <property type="term" value="P:carotene catabolic process"/>
    <property type="evidence" value="ECO:0000318"/>
    <property type="project" value="GO_Central"/>
</dbReference>
<keyword evidence="2 5" id="KW-0479">Metal-binding</keyword>
<proteinExistence type="inferred from homology"/>
<gene>
    <name evidence="6" type="ORF">T459_03648</name>
</gene>
<keyword evidence="4 5" id="KW-0408">Iron</keyword>
<evidence type="ECO:0000256" key="4">
    <source>
        <dbReference type="ARBA" id="ARBA00023004"/>
    </source>
</evidence>
<comment type="similarity">
    <text evidence="1">Belongs to the carotenoid oxygenase family.</text>
</comment>
<dbReference type="Proteomes" id="UP000222542">
    <property type="component" value="Unassembled WGS sequence"/>
</dbReference>
<protein>
    <submittedName>
        <fullName evidence="6">Carotenoid cleavage dioxygenase 4, chloroplastic</fullName>
    </submittedName>
</protein>
<name>A0A2G3ANF7_CAPAN</name>
<comment type="caution">
    <text evidence="6">The sequence shown here is derived from an EMBL/GenBank/DDBJ whole genome shotgun (WGS) entry which is preliminary data.</text>
</comment>
<reference evidence="6 7" key="1">
    <citation type="journal article" date="2014" name="Nat. Genet.">
        <title>Genome sequence of the hot pepper provides insights into the evolution of pungency in Capsicum species.</title>
        <authorList>
            <person name="Kim S."/>
            <person name="Park M."/>
            <person name="Yeom S.I."/>
            <person name="Kim Y.M."/>
            <person name="Lee J.M."/>
            <person name="Lee H.A."/>
            <person name="Seo E."/>
            <person name="Choi J."/>
            <person name="Cheong K."/>
            <person name="Kim K.T."/>
            <person name="Jung K."/>
            <person name="Lee G.W."/>
            <person name="Oh S.K."/>
            <person name="Bae C."/>
            <person name="Kim S.B."/>
            <person name="Lee H.Y."/>
            <person name="Kim S.Y."/>
            <person name="Kim M.S."/>
            <person name="Kang B.C."/>
            <person name="Jo Y.D."/>
            <person name="Yang H.B."/>
            <person name="Jeong H.J."/>
            <person name="Kang W.H."/>
            <person name="Kwon J.K."/>
            <person name="Shin C."/>
            <person name="Lim J.Y."/>
            <person name="Park J.H."/>
            <person name="Huh J.H."/>
            <person name="Kim J.S."/>
            <person name="Kim B.D."/>
            <person name="Cohen O."/>
            <person name="Paran I."/>
            <person name="Suh M.C."/>
            <person name="Lee S.B."/>
            <person name="Kim Y.K."/>
            <person name="Shin Y."/>
            <person name="Noh S.J."/>
            <person name="Park J."/>
            <person name="Seo Y.S."/>
            <person name="Kwon S.Y."/>
            <person name="Kim H.A."/>
            <person name="Park J.M."/>
            <person name="Kim H.J."/>
            <person name="Choi S.B."/>
            <person name="Bosland P.W."/>
            <person name="Reeves G."/>
            <person name="Jo S.H."/>
            <person name="Lee B.W."/>
            <person name="Cho H.T."/>
            <person name="Choi H.S."/>
            <person name="Lee M.S."/>
            <person name="Yu Y."/>
            <person name="Do Choi Y."/>
            <person name="Park B.S."/>
            <person name="van Deynze A."/>
            <person name="Ashrafi H."/>
            <person name="Hill T."/>
            <person name="Kim W.T."/>
            <person name="Pai H.S."/>
            <person name="Ahn H.K."/>
            <person name="Yeam I."/>
            <person name="Giovannoni J.J."/>
            <person name="Rose J.K."/>
            <person name="Sorensen I."/>
            <person name="Lee S.J."/>
            <person name="Kim R.W."/>
            <person name="Choi I.Y."/>
            <person name="Choi B.S."/>
            <person name="Lim J.S."/>
            <person name="Lee Y.H."/>
            <person name="Choi D."/>
        </authorList>
    </citation>
    <scope>NUCLEOTIDE SEQUENCE [LARGE SCALE GENOMIC DNA]</scope>
    <source>
        <strain evidence="7">cv. CM334</strain>
    </source>
</reference>
<feature type="binding site" evidence="5">
    <location>
        <position position="401"/>
    </location>
    <ligand>
        <name>Fe cation</name>
        <dbReference type="ChEBI" id="CHEBI:24875"/>
        <note>catalytic</note>
    </ligand>
</feature>
<evidence type="ECO:0000256" key="1">
    <source>
        <dbReference type="ARBA" id="ARBA00006787"/>
    </source>
</evidence>
<dbReference type="Gramene" id="PHT95766">
    <property type="protein sequence ID" value="PHT95766"/>
    <property type="gene ID" value="T459_03648"/>
</dbReference>
<dbReference type="STRING" id="4072.A0A2G3ANF7"/>
<feature type="binding site" evidence="5">
    <location>
        <position position="123"/>
    </location>
    <ligand>
        <name>Fe cation</name>
        <dbReference type="ChEBI" id="CHEBI:24875"/>
        <note>catalytic</note>
    </ligand>
</feature>